<dbReference type="PANTHER" id="PTHR10885">
    <property type="entry name" value="ISOPENTENYL-DIPHOSPHATE DELTA-ISOMERASE"/>
    <property type="match status" value="1"/>
</dbReference>
<dbReference type="PROSITE" id="PS51462">
    <property type="entry name" value="NUDIX"/>
    <property type="match status" value="1"/>
</dbReference>
<dbReference type="PROSITE" id="PS00893">
    <property type="entry name" value="NUDIX_BOX"/>
    <property type="match status" value="1"/>
</dbReference>
<sequence>MIPGVTENQTPQDIRPLNEDEVLDVVDADDNVVGQATRREVMDRRLRHRCVFILATDDDGRIFVHRRTPQKIVFPSLYDVFVGGVVDAGESYDAAAKREAEEELGVTGIEPEHLFTFLYESADHSWFSAVYRARTPVEVAPQVEEVAWHAFLTPDQLAAELPGWDVVPDGLEAWHRLQAWQADRSA</sequence>
<dbReference type="SUPFAM" id="SSF55811">
    <property type="entry name" value="Nudix"/>
    <property type="match status" value="1"/>
</dbReference>
<dbReference type="RefSeq" id="WP_196196477.1">
    <property type="nucleotide sequence ID" value="NZ_JADPRT010000011.1"/>
</dbReference>
<dbReference type="GO" id="GO:0016817">
    <property type="term" value="F:hydrolase activity, acting on acid anhydrides"/>
    <property type="evidence" value="ECO:0007669"/>
    <property type="project" value="InterPro"/>
</dbReference>
<reference evidence="8" key="1">
    <citation type="submission" date="2020-11" db="EMBL/GenBank/DDBJ databases">
        <title>Isolation and identification of active actinomycetes.</title>
        <authorList>
            <person name="Yu B."/>
        </authorList>
    </citation>
    <scope>NUCLEOTIDE SEQUENCE</scope>
    <source>
        <strain evidence="8">NEAU-YB345</strain>
    </source>
</reference>
<keyword evidence="3 6" id="KW-0479">Metal-binding</keyword>
<comment type="cofactor">
    <cofactor evidence="1">
        <name>Mg(2+)</name>
        <dbReference type="ChEBI" id="CHEBI:18420"/>
    </cofactor>
</comment>
<dbReference type="Gene3D" id="3.90.79.10">
    <property type="entry name" value="Nucleoside Triphosphate Pyrophosphohydrolase"/>
    <property type="match status" value="1"/>
</dbReference>
<dbReference type="AlphaFoldDB" id="A0A931BD93"/>
<keyword evidence="9" id="KW-1185">Reference proteome</keyword>
<feature type="domain" description="Nudix hydrolase" evidence="7">
    <location>
        <begin position="46"/>
        <end position="183"/>
    </location>
</feature>
<organism evidence="8 9">
    <name type="scientific">Streptacidiphilus fuscans</name>
    <dbReference type="NCBI Taxonomy" id="2789292"/>
    <lineage>
        <taxon>Bacteria</taxon>
        <taxon>Bacillati</taxon>
        <taxon>Actinomycetota</taxon>
        <taxon>Actinomycetes</taxon>
        <taxon>Kitasatosporales</taxon>
        <taxon>Streptomycetaceae</taxon>
        <taxon>Streptacidiphilus</taxon>
    </lineage>
</organism>
<feature type="binding site" evidence="6">
    <location>
        <position position="99"/>
    </location>
    <ligand>
        <name>Mg(2+)</name>
        <dbReference type="ChEBI" id="CHEBI:18420"/>
    </ligand>
</feature>
<proteinExistence type="inferred from homology"/>
<gene>
    <name evidence="8" type="ORF">I2501_25220</name>
</gene>
<comment type="similarity">
    <text evidence="2">Belongs to the Nudix hydrolase family.</text>
</comment>
<evidence type="ECO:0000256" key="5">
    <source>
        <dbReference type="ARBA" id="ARBA00022842"/>
    </source>
</evidence>
<evidence type="ECO:0000313" key="9">
    <source>
        <dbReference type="Proteomes" id="UP000657385"/>
    </source>
</evidence>
<keyword evidence="4" id="KW-0378">Hydrolase</keyword>
<dbReference type="GO" id="GO:0046872">
    <property type="term" value="F:metal ion binding"/>
    <property type="evidence" value="ECO:0007669"/>
    <property type="project" value="UniProtKB-KW"/>
</dbReference>
<dbReference type="Pfam" id="PF00293">
    <property type="entry name" value="NUDIX"/>
    <property type="match status" value="1"/>
</dbReference>
<evidence type="ECO:0000256" key="2">
    <source>
        <dbReference type="ARBA" id="ARBA00005582"/>
    </source>
</evidence>
<dbReference type="InterPro" id="IPR015797">
    <property type="entry name" value="NUDIX_hydrolase-like_dom_sf"/>
</dbReference>
<evidence type="ECO:0000256" key="4">
    <source>
        <dbReference type="ARBA" id="ARBA00022801"/>
    </source>
</evidence>
<dbReference type="Proteomes" id="UP000657385">
    <property type="component" value="Unassembled WGS sequence"/>
</dbReference>
<protein>
    <submittedName>
        <fullName evidence="8">NUDIX domain-containing protein</fullName>
    </submittedName>
</protein>
<dbReference type="PIRSF" id="PIRSF017340">
    <property type="entry name" value="Nudix_hydro"/>
    <property type="match status" value="1"/>
</dbReference>
<evidence type="ECO:0000313" key="8">
    <source>
        <dbReference type="EMBL" id="MBF9071325.1"/>
    </source>
</evidence>
<name>A0A931BD93_9ACTN</name>
<dbReference type="InterPro" id="IPR000086">
    <property type="entry name" value="NUDIX_hydrolase_dom"/>
</dbReference>
<feature type="binding site" evidence="6">
    <location>
        <position position="103"/>
    </location>
    <ligand>
        <name>Mg(2+)</name>
        <dbReference type="ChEBI" id="CHEBI:18420"/>
    </ligand>
</feature>
<evidence type="ECO:0000259" key="7">
    <source>
        <dbReference type="PROSITE" id="PS51462"/>
    </source>
</evidence>
<accession>A0A931BD93</accession>
<dbReference type="PANTHER" id="PTHR10885:SF0">
    <property type="entry name" value="ISOPENTENYL-DIPHOSPHATE DELTA-ISOMERASE"/>
    <property type="match status" value="1"/>
</dbReference>
<dbReference type="InterPro" id="IPR024195">
    <property type="entry name" value="NUDIX_hydrolase_YfcD_pred"/>
</dbReference>
<keyword evidence="5 6" id="KW-0460">Magnesium</keyword>
<evidence type="ECO:0000256" key="3">
    <source>
        <dbReference type="ARBA" id="ARBA00022723"/>
    </source>
</evidence>
<dbReference type="EMBL" id="JADPRT010000011">
    <property type="protein sequence ID" value="MBF9071325.1"/>
    <property type="molecule type" value="Genomic_DNA"/>
</dbReference>
<dbReference type="InterPro" id="IPR020084">
    <property type="entry name" value="NUDIX_hydrolase_CS"/>
</dbReference>
<evidence type="ECO:0000256" key="1">
    <source>
        <dbReference type="ARBA" id="ARBA00001946"/>
    </source>
</evidence>
<evidence type="ECO:0000256" key="6">
    <source>
        <dbReference type="PIRSR" id="PIRSR017340-1"/>
    </source>
</evidence>
<comment type="caution">
    <text evidence="8">The sequence shown here is derived from an EMBL/GenBank/DDBJ whole genome shotgun (WGS) entry which is preliminary data.</text>
</comment>